<dbReference type="WBParaSite" id="TMUE_1000003936.1">
    <property type="protein sequence ID" value="TMUE_1000003936.1"/>
    <property type="gene ID" value="WBGene00286786"/>
</dbReference>
<dbReference type="GO" id="GO:0000049">
    <property type="term" value="F:tRNA binding"/>
    <property type="evidence" value="ECO:0007669"/>
    <property type="project" value="TreeGrafter"/>
</dbReference>
<feature type="signal peptide" evidence="3">
    <location>
        <begin position="1"/>
        <end position="19"/>
    </location>
</feature>
<dbReference type="GO" id="GO:0005524">
    <property type="term" value="F:ATP binding"/>
    <property type="evidence" value="ECO:0007669"/>
    <property type="project" value="UniProtKB-KW"/>
</dbReference>
<reference evidence="5" key="1">
    <citation type="submission" date="2019-12" db="UniProtKB">
        <authorList>
            <consortium name="WormBaseParasite"/>
        </authorList>
    </citation>
    <scope>IDENTIFICATION</scope>
</reference>
<dbReference type="PANTHER" id="PTHR20873">
    <property type="entry name" value="L-SERYL-TRNA(SEC) KINASE"/>
    <property type="match status" value="1"/>
</dbReference>
<name>A0A5S6Q9E5_TRIMR</name>
<evidence type="ECO:0000256" key="1">
    <source>
        <dbReference type="ARBA" id="ARBA00022741"/>
    </source>
</evidence>
<keyword evidence="1" id="KW-0547">Nucleotide-binding</keyword>
<dbReference type="InterPro" id="IPR027417">
    <property type="entry name" value="P-loop_NTPase"/>
</dbReference>
<organism evidence="4 5">
    <name type="scientific">Trichuris muris</name>
    <name type="common">Mouse whipworm</name>
    <dbReference type="NCBI Taxonomy" id="70415"/>
    <lineage>
        <taxon>Eukaryota</taxon>
        <taxon>Metazoa</taxon>
        <taxon>Ecdysozoa</taxon>
        <taxon>Nematoda</taxon>
        <taxon>Enoplea</taxon>
        <taxon>Dorylaimia</taxon>
        <taxon>Trichinellida</taxon>
        <taxon>Trichuridae</taxon>
        <taxon>Trichuris</taxon>
    </lineage>
</organism>
<evidence type="ECO:0000256" key="2">
    <source>
        <dbReference type="ARBA" id="ARBA00022840"/>
    </source>
</evidence>
<dbReference type="SUPFAM" id="SSF52540">
    <property type="entry name" value="P-loop containing nucleoside triphosphate hydrolases"/>
    <property type="match status" value="1"/>
</dbReference>
<proteinExistence type="predicted"/>
<dbReference type="AlphaFoldDB" id="A0A5S6Q9E5"/>
<evidence type="ECO:0000256" key="3">
    <source>
        <dbReference type="SAM" id="SignalP"/>
    </source>
</evidence>
<dbReference type="Pfam" id="PF08433">
    <property type="entry name" value="KTI12"/>
    <property type="match status" value="1"/>
</dbReference>
<dbReference type="STRING" id="70415.A0A5S6Q9E5"/>
<dbReference type="InterPro" id="IPR013641">
    <property type="entry name" value="KTI12/PSTK"/>
</dbReference>
<protein>
    <submittedName>
        <fullName evidence="5">L-seryl-tRNA(Sec) kinase</fullName>
    </submittedName>
</protein>
<dbReference type="GO" id="GO:0016301">
    <property type="term" value="F:kinase activity"/>
    <property type="evidence" value="ECO:0007669"/>
    <property type="project" value="TreeGrafter"/>
</dbReference>
<sequence>MGCRLAIVVLIGLPGAGKTFLCRRIIDIFEMDDGIGKVDVMHVCYDDIIQDWKNQHDVRREILECVRSFCNSAAAIRLLERPVTVSDSTWRHFEITARLRVSANSRIIILIDDNMHLRSMRHSFYLLAREREVGFGQIAILADVAVTVRQNALRRDGVRVDEDVIFNMAEKMQLPDASRFHWERNTLLLNGLIGQTEFQLIRSFLIQCFSEACIPSAKVETPVRTTNKDSLSNVFYRCDIALRRIVAEEVGNASRILMDKTADTSTNVHSLAKQLSEAKLILLKRFKQSGFSQMPTVDELKKMLFDVHHQLMLDQVSDAVTAASNFPFVRLQYGNVSSVLRS</sequence>
<feature type="chain" id="PRO_5024454719" evidence="3">
    <location>
        <begin position="20"/>
        <end position="342"/>
    </location>
</feature>
<keyword evidence="4" id="KW-1185">Reference proteome</keyword>
<evidence type="ECO:0000313" key="5">
    <source>
        <dbReference type="WBParaSite" id="TMUE_1000003936.1"/>
    </source>
</evidence>
<keyword evidence="2" id="KW-0067">ATP-binding</keyword>
<keyword evidence="3" id="KW-0732">Signal</keyword>
<dbReference type="InterPro" id="IPR052648">
    <property type="entry name" value="Ser-tRNA(Sec)_kinase"/>
</dbReference>
<dbReference type="Proteomes" id="UP000046395">
    <property type="component" value="Unassembled WGS sequence"/>
</dbReference>
<accession>A0A5S6Q9E5</accession>
<dbReference type="Gene3D" id="3.40.50.300">
    <property type="entry name" value="P-loop containing nucleotide triphosphate hydrolases"/>
    <property type="match status" value="1"/>
</dbReference>
<evidence type="ECO:0000313" key="4">
    <source>
        <dbReference type="Proteomes" id="UP000046395"/>
    </source>
</evidence>
<dbReference type="PANTHER" id="PTHR20873:SF0">
    <property type="entry name" value="L-SERYL-TRNA(SEC) KINASE"/>
    <property type="match status" value="1"/>
</dbReference>